<keyword evidence="3" id="KW-1185">Reference proteome</keyword>
<keyword evidence="1" id="KW-0812">Transmembrane</keyword>
<feature type="transmembrane region" description="Helical" evidence="1">
    <location>
        <begin position="194"/>
        <end position="224"/>
    </location>
</feature>
<evidence type="ECO:0000313" key="3">
    <source>
        <dbReference type="Proteomes" id="UP000182114"/>
    </source>
</evidence>
<keyword evidence="1" id="KW-0472">Membrane</keyword>
<evidence type="ECO:0000313" key="2">
    <source>
        <dbReference type="EMBL" id="SDF08629.1"/>
    </source>
</evidence>
<dbReference type="AlphaFoldDB" id="A0A1G7I8E8"/>
<evidence type="ECO:0000256" key="1">
    <source>
        <dbReference type="SAM" id="Phobius"/>
    </source>
</evidence>
<protein>
    <recommendedName>
        <fullName evidence="4">Membrane domain of glycerophosphoryl diester phosphodiesterase</fullName>
    </recommendedName>
</protein>
<dbReference type="EMBL" id="FNBD01000007">
    <property type="protein sequence ID" value="SDF08629.1"/>
    <property type="molecule type" value="Genomic_DNA"/>
</dbReference>
<feature type="transmembrane region" description="Helical" evidence="1">
    <location>
        <begin position="246"/>
        <end position="274"/>
    </location>
</feature>
<proteinExistence type="predicted"/>
<dbReference type="Proteomes" id="UP000182114">
    <property type="component" value="Unassembled WGS sequence"/>
</dbReference>
<feature type="transmembrane region" description="Helical" evidence="1">
    <location>
        <begin position="36"/>
        <end position="57"/>
    </location>
</feature>
<feature type="transmembrane region" description="Helical" evidence="1">
    <location>
        <begin position="132"/>
        <end position="152"/>
    </location>
</feature>
<dbReference type="eggNOG" id="COG1377">
    <property type="taxonomic scope" value="Bacteria"/>
</dbReference>
<reference evidence="3" key="1">
    <citation type="submission" date="2016-10" db="EMBL/GenBank/DDBJ databases">
        <authorList>
            <person name="Varghese N."/>
            <person name="Submissions S."/>
        </authorList>
    </citation>
    <scope>NUCLEOTIDE SEQUENCE [LARGE SCALE GENOMIC DNA]</scope>
    <source>
        <strain evidence="3">DSM 24729</strain>
    </source>
</reference>
<sequence>MNNQFIDFKQKRELGDILSDTFAFLRTQFKPFFTTFFKIVGPYLAVFLISYGFYFSSFSSIIDFNASTEYGVNPFDVFSSVAFVIAAIVLLFSGIATYVLSQATTLYYIQSYTENNGTINDSEIRKNVYKNFWSFIGLGILVILSVGVAFLFCCIPGIFLYVPLSLSFAIMVYSKRSATDSFGYSFDLVKDYWWMTFATIFVVGLIVTFASYAFSIPAIIYQYFKMGIFSGELDSETMDVNFIDPIYIVLNLVSTLAQFLLNIISLVAITFIYFDLNEIKNNEGTMERIQKLGGDLDS</sequence>
<evidence type="ECO:0008006" key="4">
    <source>
        <dbReference type="Google" id="ProtNLM"/>
    </source>
</evidence>
<keyword evidence="1" id="KW-1133">Transmembrane helix</keyword>
<dbReference type="RefSeq" id="WP_074538633.1">
    <property type="nucleotide sequence ID" value="NZ_FNBD01000007.1"/>
</dbReference>
<accession>A0A1G7I8E8</accession>
<organism evidence="2 3">
    <name type="scientific">Cellulophaga baltica</name>
    <dbReference type="NCBI Taxonomy" id="76594"/>
    <lineage>
        <taxon>Bacteria</taxon>
        <taxon>Pseudomonadati</taxon>
        <taxon>Bacteroidota</taxon>
        <taxon>Flavobacteriia</taxon>
        <taxon>Flavobacteriales</taxon>
        <taxon>Flavobacteriaceae</taxon>
        <taxon>Cellulophaga</taxon>
    </lineage>
</organism>
<name>A0A1G7I8E8_9FLAO</name>
<feature type="transmembrane region" description="Helical" evidence="1">
    <location>
        <begin position="77"/>
        <end position="100"/>
    </location>
</feature>
<gene>
    <name evidence="2" type="ORF">SAMN04487992_10789</name>
</gene>